<organism evidence="8 9">
    <name type="scientific">Aliidiomarina minuta</name>
    <dbReference type="NCBI Taxonomy" id="880057"/>
    <lineage>
        <taxon>Bacteria</taxon>
        <taxon>Pseudomonadati</taxon>
        <taxon>Pseudomonadota</taxon>
        <taxon>Gammaproteobacteria</taxon>
        <taxon>Alteromonadales</taxon>
        <taxon>Idiomarinaceae</taxon>
        <taxon>Aliidiomarina</taxon>
    </lineage>
</organism>
<keyword evidence="4 7" id="KW-0812">Transmembrane</keyword>
<proteinExistence type="inferred from homology"/>
<comment type="subcellular location">
    <subcellularLocation>
        <location evidence="1">Cell membrane</location>
        <topology evidence="1">Multi-pass membrane protein</topology>
    </subcellularLocation>
</comment>
<sequence length="213" mass="23920">MITIINSIRINYWLFSPLNNESPTTMLYIGSQLVEIKQTRTFMRRPSKGSRLLTLLLLSSAGWWLLTEGASHGWMVGVPAVLATTALAFRLQNNQAPALRWHYLPVFVWFFISRSVIAGLDVARRTLKPQMDLNPGIISYPSQLPDGTPRLLFAGVISLLPGTLCAEFDGDWVVLHVLDLNDNISEDSLQVERHIARLFDAPVPSASKEMKFE</sequence>
<feature type="transmembrane region" description="Helical" evidence="7">
    <location>
        <begin position="72"/>
        <end position="89"/>
    </location>
</feature>
<evidence type="ECO:0000256" key="3">
    <source>
        <dbReference type="ARBA" id="ARBA00022475"/>
    </source>
</evidence>
<dbReference type="AlphaFoldDB" id="A0A432W8E1"/>
<evidence type="ECO:0000256" key="7">
    <source>
        <dbReference type="SAM" id="Phobius"/>
    </source>
</evidence>
<evidence type="ECO:0000256" key="1">
    <source>
        <dbReference type="ARBA" id="ARBA00004651"/>
    </source>
</evidence>
<evidence type="ECO:0000256" key="2">
    <source>
        <dbReference type="ARBA" id="ARBA00006228"/>
    </source>
</evidence>
<feature type="transmembrane region" description="Helical" evidence="7">
    <location>
        <begin position="49"/>
        <end position="66"/>
    </location>
</feature>
<comment type="caution">
    <text evidence="8">The sequence shown here is derived from an EMBL/GenBank/DDBJ whole genome shotgun (WGS) entry which is preliminary data.</text>
</comment>
<name>A0A432W8E1_9GAMM</name>
<evidence type="ECO:0000256" key="6">
    <source>
        <dbReference type="ARBA" id="ARBA00023136"/>
    </source>
</evidence>
<dbReference type="InterPro" id="IPR002758">
    <property type="entry name" value="Cation_antiport_E"/>
</dbReference>
<comment type="similarity">
    <text evidence="2">Belongs to the CPA3 antiporters (TC 2.A.63) subunit E family.</text>
</comment>
<evidence type="ECO:0000313" key="9">
    <source>
        <dbReference type="Proteomes" id="UP000288293"/>
    </source>
</evidence>
<reference evidence="8 9" key="1">
    <citation type="journal article" date="2011" name="Front. Microbiol.">
        <title>Genomic signatures of strain selection and enhancement in Bacillus atrophaeus var. globigii, a historical biowarfare simulant.</title>
        <authorList>
            <person name="Gibbons H.S."/>
            <person name="Broomall S.M."/>
            <person name="McNew L.A."/>
            <person name="Daligault H."/>
            <person name="Chapman C."/>
            <person name="Bruce D."/>
            <person name="Karavis M."/>
            <person name="Krepps M."/>
            <person name="McGregor P.A."/>
            <person name="Hong C."/>
            <person name="Park K.H."/>
            <person name="Akmal A."/>
            <person name="Feldman A."/>
            <person name="Lin J.S."/>
            <person name="Chang W.E."/>
            <person name="Higgs B.W."/>
            <person name="Demirev P."/>
            <person name="Lindquist J."/>
            <person name="Liem A."/>
            <person name="Fochler E."/>
            <person name="Read T.D."/>
            <person name="Tapia R."/>
            <person name="Johnson S."/>
            <person name="Bishop-Lilly K.A."/>
            <person name="Detter C."/>
            <person name="Han C."/>
            <person name="Sozhamannan S."/>
            <person name="Rosenzweig C.N."/>
            <person name="Skowronski E.W."/>
        </authorList>
    </citation>
    <scope>NUCLEOTIDE SEQUENCE [LARGE SCALE GENOMIC DNA]</scope>
    <source>
        <strain evidence="8 9">MLST1</strain>
    </source>
</reference>
<evidence type="ECO:0000313" key="8">
    <source>
        <dbReference type="EMBL" id="RUO26319.1"/>
    </source>
</evidence>
<evidence type="ECO:0000256" key="4">
    <source>
        <dbReference type="ARBA" id="ARBA00022692"/>
    </source>
</evidence>
<dbReference type="PANTHER" id="PTHR34584:SF1">
    <property type="entry name" value="NA(+)_H(+) ANTIPORTER SUBUNIT E1"/>
    <property type="match status" value="1"/>
</dbReference>
<keyword evidence="6 7" id="KW-0472">Membrane</keyword>
<dbReference type="GO" id="GO:0005886">
    <property type="term" value="C:plasma membrane"/>
    <property type="evidence" value="ECO:0007669"/>
    <property type="project" value="UniProtKB-SubCell"/>
</dbReference>
<dbReference type="EMBL" id="PIPL01000001">
    <property type="protein sequence ID" value="RUO26319.1"/>
    <property type="molecule type" value="Genomic_DNA"/>
</dbReference>
<accession>A0A432W8E1</accession>
<keyword evidence="5 7" id="KW-1133">Transmembrane helix</keyword>
<gene>
    <name evidence="8" type="ORF">CWE09_06280</name>
</gene>
<feature type="transmembrane region" description="Helical" evidence="7">
    <location>
        <begin position="101"/>
        <end position="120"/>
    </location>
</feature>
<evidence type="ECO:0000256" key="5">
    <source>
        <dbReference type="ARBA" id="ARBA00022989"/>
    </source>
</evidence>
<dbReference type="Proteomes" id="UP000288293">
    <property type="component" value="Unassembled WGS sequence"/>
</dbReference>
<protein>
    <submittedName>
        <fullName evidence="8">Cation transporter</fullName>
    </submittedName>
</protein>
<dbReference type="Pfam" id="PF01899">
    <property type="entry name" value="MNHE"/>
    <property type="match status" value="1"/>
</dbReference>
<keyword evidence="3" id="KW-1003">Cell membrane</keyword>
<dbReference type="PANTHER" id="PTHR34584">
    <property type="entry name" value="NA(+)/H(+) ANTIPORTER SUBUNIT E1"/>
    <property type="match status" value="1"/>
</dbReference>
<dbReference type="GO" id="GO:0008324">
    <property type="term" value="F:monoatomic cation transmembrane transporter activity"/>
    <property type="evidence" value="ECO:0007669"/>
    <property type="project" value="InterPro"/>
</dbReference>
<keyword evidence="9" id="KW-1185">Reference proteome</keyword>